<gene>
    <name evidence="2" type="ORF">BCR33DRAFT_763107</name>
</gene>
<dbReference type="OrthoDB" id="2127761at2759"/>
<organism evidence="2 3">
    <name type="scientific">Rhizoclosmatium globosum</name>
    <dbReference type="NCBI Taxonomy" id="329046"/>
    <lineage>
        <taxon>Eukaryota</taxon>
        <taxon>Fungi</taxon>
        <taxon>Fungi incertae sedis</taxon>
        <taxon>Chytridiomycota</taxon>
        <taxon>Chytridiomycota incertae sedis</taxon>
        <taxon>Chytridiomycetes</taxon>
        <taxon>Chytridiales</taxon>
        <taxon>Chytriomycetaceae</taxon>
        <taxon>Rhizoclosmatium</taxon>
    </lineage>
</organism>
<proteinExistence type="predicted"/>
<keyword evidence="1" id="KW-0812">Transmembrane</keyword>
<name>A0A1Y2CSM0_9FUNG</name>
<dbReference type="EMBL" id="MCGO01000008">
    <property type="protein sequence ID" value="ORY50070.1"/>
    <property type="molecule type" value="Genomic_DNA"/>
</dbReference>
<evidence type="ECO:0000313" key="2">
    <source>
        <dbReference type="EMBL" id="ORY50070.1"/>
    </source>
</evidence>
<evidence type="ECO:0000313" key="3">
    <source>
        <dbReference type="Proteomes" id="UP000193642"/>
    </source>
</evidence>
<dbReference type="Proteomes" id="UP000193642">
    <property type="component" value="Unassembled WGS sequence"/>
</dbReference>
<reference evidence="2 3" key="1">
    <citation type="submission" date="2016-07" db="EMBL/GenBank/DDBJ databases">
        <title>Pervasive Adenine N6-methylation of Active Genes in Fungi.</title>
        <authorList>
            <consortium name="DOE Joint Genome Institute"/>
            <person name="Mondo S.J."/>
            <person name="Dannebaum R.O."/>
            <person name="Kuo R.C."/>
            <person name="Labutti K."/>
            <person name="Haridas S."/>
            <person name="Kuo A."/>
            <person name="Salamov A."/>
            <person name="Ahrendt S.R."/>
            <person name="Lipzen A."/>
            <person name="Sullivan W."/>
            <person name="Andreopoulos W.B."/>
            <person name="Clum A."/>
            <person name="Lindquist E."/>
            <person name="Daum C."/>
            <person name="Ramamoorthy G.K."/>
            <person name="Gryganskyi A."/>
            <person name="Culley D."/>
            <person name="Magnuson J.K."/>
            <person name="James T.Y."/>
            <person name="O'Malley M.A."/>
            <person name="Stajich J.E."/>
            <person name="Spatafora J.W."/>
            <person name="Visel A."/>
            <person name="Grigoriev I.V."/>
        </authorList>
    </citation>
    <scope>NUCLEOTIDE SEQUENCE [LARGE SCALE GENOMIC DNA]</scope>
    <source>
        <strain evidence="2 3">JEL800</strain>
    </source>
</reference>
<dbReference type="AlphaFoldDB" id="A0A1Y2CSM0"/>
<evidence type="ECO:0000256" key="1">
    <source>
        <dbReference type="SAM" id="Phobius"/>
    </source>
</evidence>
<keyword evidence="1" id="KW-1133">Transmembrane helix</keyword>
<comment type="caution">
    <text evidence="2">The sequence shown here is derived from an EMBL/GenBank/DDBJ whole genome shotgun (WGS) entry which is preliminary data.</text>
</comment>
<protein>
    <submittedName>
        <fullName evidence="2">Uncharacterized protein</fullName>
    </submittedName>
</protein>
<keyword evidence="1" id="KW-0472">Membrane</keyword>
<keyword evidence="3" id="KW-1185">Reference proteome</keyword>
<sequence>MPQKSCPAGYTEWLEVDWSQRQHSSNGSLPISRIGIEYYDGSLSGFKPPTANLFLYEKASDVNAIPISVTPMLIKGDDQKVYYYSMIPPRRAAKLRFQFTDLVSDSKNECYVAVQEVKVFTSLSSESAPTGDMNSLSISLIVILCILLAIGIPAGAFLYLRQRQLAKRLGFKIIGTDGEMDSR</sequence>
<accession>A0A1Y2CSM0</accession>
<feature type="transmembrane region" description="Helical" evidence="1">
    <location>
        <begin position="136"/>
        <end position="160"/>
    </location>
</feature>